<keyword evidence="5" id="KW-1185">Reference proteome</keyword>
<dbReference type="InterPro" id="IPR008181">
    <property type="entry name" value="dUTPase"/>
</dbReference>
<reference evidence="4" key="2">
    <citation type="submission" date="2025-08" db="UniProtKB">
        <authorList>
            <consortium name="Ensembl"/>
        </authorList>
    </citation>
    <scope>IDENTIFICATION</scope>
</reference>
<dbReference type="GO" id="GO:0004170">
    <property type="term" value="F:dUTP diphosphatase activity"/>
    <property type="evidence" value="ECO:0007669"/>
    <property type="project" value="InterPro"/>
</dbReference>
<evidence type="ECO:0000256" key="1">
    <source>
        <dbReference type="ARBA" id="ARBA00005142"/>
    </source>
</evidence>
<keyword evidence="2" id="KW-0546">Nucleotide metabolism</keyword>
<dbReference type="Gene3D" id="2.70.40.10">
    <property type="match status" value="1"/>
</dbReference>
<comment type="pathway">
    <text evidence="1">Pyrimidine metabolism; dUMP biosynthesis; dUMP from dCTP (dUTP route): step 2/2.</text>
</comment>
<name>A0A7N9DAN7_MACFA</name>
<organism evidence="4 5">
    <name type="scientific">Macaca fascicularis</name>
    <name type="common">Crab-eating macaque</name>
    <name type="synonym">Cynomolgus monkey</name>
    <dbReference type="NCBI Taxonomy" id="9541"/>
    <lineage>
        <taxon>Eukaryota</taxon>
        <taxon>Metazoa</taxon>
        <taxon>Chordata</taxon>
        <taxon>Craniata</taxon>
        <taxon>Vertebrata</taxon>
        <taxon>Euteleostomi</taxon>
        <taxon>Mammalia</taxon>
        <taxon>Eutheria</taxon>
        <taxon>Euarchontoglires</taxon>
        <taxon>Primates</taxon>
        <taxon>Haplorrhini</taxon>
        <taxon>Catarrhini</taxon>
        <taxon>Cercopithecidae</taxon>
        <taxon>Cercopithecinae</taxon>
        <taxon>Macaca</taxon>
    </lineage>
</organism>
<accession>A0A7N9DAN7</accession>
<dbReference type="Pfam" id="PF00692">
    <property type="entry name" value="dUTPase"/>
    <property type="match status" value="1"/>
</dbReference>
<dbReference type="Proteomes" id="UP000233100">
    <property type="component" value="Chromosome X"/>
</dbReference>
<reference evidence="4 5" key="1">
    <citation type="submission" date="2013-03" db="EMBL/GenBank/DDBJ databases">
        <authorList>
            <person name="Warren W."/>
            <person name="Wilson R.K."/>
        </authorList>
    </citation>
    <scope>NUCLEOTIDE SEQUENCE</scope>
</reference>
<evidence type="ECO:0000313" key="5">
    <source>
        <dbReference type="Proteomes" id="UP000233100"/>
    </source>
</evidence>
<dbReference type="PANTHER" id="PTHR11241:SF12">
    <property type="entry name" value="INACTIVE DEOXYURIDINE 5'-TRIPHOSPHATE NUCLEOTIDOHYDROLASE-LIKE PROTEIN FLJ16323-RELATED"/>
    <property type="match status" value="1"/>
</dbReference>
<proteinExistence type="predicted"/>
<dbReference type="GO" id="GO:0046081">
    <property type="term" value="P:dUTP catabolic process"/>
    <property type="evidence" value="ECO:0007669"/>
    <property type="project" value="InterPro"/>
</dbReference>
<sequence>MIPLNWKLRLPHGHFGLLLLLSQQAQKGVKVLAGVIDPDYQDEISLLFHNRGKKEYEWNTGDSVGCFLVLPCPVTKVNGKIQQPNPSTNTNGPYPSRIKIWVTPSVGKTKQNKTKPKKKNKKK</sequence>
<evidence type="ECO:0000259" key="3">
    <source>
        <dbReference type="Pfam" id="PF00692"/>
    </source>
</evidence>
<dbReference type="GeneTree" id="ENSGT01100000264280"/>
<reference evidence="4" key="3">
    <citation type="submission" date="2025-09" db="UniProtKB">
        <authorList>
            <consortium name="Ensembl"/>
        </authorList>
    </citation>
    <scope>IDENTIFICATION</scope>
</reference>
<dbReference type="GO" id="GO:0006226">
    <property type="term" value="P:dUMP biosynthetic process"/>
    <property type="evidence" value="ECO:0007669"/>
    <property type="project" value="InterPro"/>
</dbReference>
<dbReference type="Ensembl" id="ENSMFAT00000099947.1">
    <property type="protein sequence ID" value="ENSMFAP00000061730.1"/>
    <property type="gene ID" value="ENSMFAG00000061825.1"/>
</dbReference>
<dbReference type="PANTHER" id="PTHR11241">
    <property type="entry name" value="DEOXYURIDINE 5'-TRIPHOSPHATE NUCLEOTIDOHYDROLASE"/>
    <property type="match status" value="1"/>
</dbReference>
<dbReference type="InterPro" id="IPR036157">
    <property type="entry name" value="dUTPase-like_sf"/>
</dbReference>
<dbReference type="SUPFAM" id="SSF51283">
    <property type="entry name" value="dUTPase-like"/>
    <property type="match status" value="1"/>
</dbReference>
<feature type="domain" description="dUTPase-like" evidence="3">
    <location>
        <begin position="2"/>
        <end position="74"/>
    </location>
</feature>
<evidence type="ECO:0000256" key="2">
    <source>
        <dbReference type="ARBA" id="ARBA00023080"/>
    </source>
</evidence>
<dbReference type="InterPro" id="IPR029054">
    <property type="entry name" value="dUTPase-like"/>
</dbReference>
<dbReference type="AlphaFoldDB" id="A0A7N9DAN7"/>
<dbReference type="GO" id="GO:0000287">
    <property type="term" value="F:magnesium ion binding"/>
    <property type="evidence" value="ECO:0007669"/>
    <property type="project" value="InterPro"/>
</dbReference>
<evidence type="ECO:0000313" key="4">
    <source>
        <dbReference type="Ensembl" id="ENSMFAP00000061730.1"/>
    </source>
</evidence>
<protein>
    <recommendedName>
        <fullName evidence="3">dUTPase-like domain-containing protein</fullName>
    </recommendedName>
</protein>